<protein>
    <submittedName>
        <fullName evidence="2">VgrG-related protein</fullName>
    </submittedName>
</protein>
<dbReference type="RefSeq" id="WP_156266604.1">
    <property type="nucleotide sequence ID" value="NZ_WOGU01000001.1"/>
</dbReference>
<evidence type="ECO:0000313" key="3">
    <source>
        <dbReference type="Proteomes" id="UP000436989"/>
    </source>
</evidence>
<reference evidence="2 3" key="1">
    <citation type="submission" date="2019-12" db="EMBL/GenBank/DDBJ databases">
        <authorList>
            <person name="Shi Y."/>
        </authorList>
    </citation>
    <scope>NUCLEOTIDE SEQUENCE [LARGE SCALE GENOMIC DNA]</scope>
    <source>
        <strain evidence="2 3">JCM 17929</strain>
    </source>
</reference>
<dbReference type="SUPFAM" id="SSF69279">
    <property type="entry name" value="Phage tail proteins"/>
    <property type="match status" value="1"/>
</dbReference>
<gene>
    <name evidence="2" type="ORF">GMA12_02140</name>
</gene>
<organism evidence="2 3">
    <name type="scientific">Kocuria sediminis</name>
    <dbReference type="NCBI Taxonomy" id="1038857"/>
    <lineage>
        <taxon>Bacteria</taxon>
        <taxon>Bacillati</taxon>
        <taxon>Actinomycetota</taxon>
        <taxon>Actinomycetes</taxon>
        <taxon>Micrococcales</taxon>
        <taxon>Micrococcaceae</taxon>
        <taxon>Kocuria</taxon>
    </lineage>
</organism>
<dbReference type="SUPFAM" id="SSF69255">
    <property type="entry name" value="gp5 N-terminal domain-like"/>
    <property type="match status" value="1"/>
</dbReference>
<dbReference type="AlphaFoldDB" id="A0A6N8GLY8"/>
<dbReference type="EMBL" id="WOGU01000001">
    <property type="protein sequence ID" value="MUN61955.1"/>
    <property type="molecule type" value="Genomic_DNA"/>
</dbReference>
<dbReference type="InterPro" id="IPR006531">
    <property type="entry name" value="Gp5/Vgr_OB"/>
</dbReference>
<evidence type="ECO:0000259" key="1">
    <source>
        <dbReference type="Pfam" id="PF04717"/>
    </source>
</evidence>
<dbReference type="NCBIfam" id="NF033848">
    <property type="entry name" value="VgrG_rel"/>
    <property type="match status" value="1"/>
</dbReference>
<dbReference type="Pfam" id="PF04717">
    <property type="entry name" value="Phage_base_V"/>
    <property type="match status" value="1"/>
</dbReference>
<dbReference type="InterPro" id="IPR047702">
    <property type="entry name" value="VgrG-rel"/>
</dbReference>
<evidence type="ECO:0000313" key="2">
    <source>
        <dbReference type="EMBL" id="MUN61955.1"/>
    </source>
</evidence>
<accession>A0A6N8GLY8</accession>
<dbReference type="Pfam" id="PF05954">
    <property type="entry name" value="Phage_GPD"/>
    <property type="match status" value="1"/>
</dbReference>
<proteinExistence type="predicted"/>
<dbReference type="Proteomes" id="UP000436989">
    <property type="component" value="Unassembled WGS sequence"/>
</dbReference>
<keyword evidence="3" id="KW-1185">Reference proteome</keyword>
<sequence length="610" mass="63599">MAFGEEYSSTLLVEIQGKALPPDLAALFLAGYVDDSANVPDLFVLRYSDANATFLEKTSVRIGDPVKLSVQTSGPSGPTPLLSGEVTALETELGSDGAYTVVRGLDHSHRLFRGRRVEAYLQSTAADIARKVATRAGLRTGTIDAQGPVLQHVAQDGVNDWDFLRRLAHEAGALLSVSDGALHFTAATDASTAPGGERGARRDPLVVEKGVNLLVLRGTVTAADQVPDVEVRGWDVDGKREIVAVAPAETTSAVLPDVRPVDLAKQFDSPRYVAPATVFDQPAQCESAAAALASHVAGGFAELDGVARGNPRLRSGAAVSLVGVGKPFEGRYTLSSSRHEFSPESGYQTSFTVSHASERSFYGVAAGGATGTGRPAGFPGVLNAVVTAAQDPDNQGRVKLKFPLLSDTYESGWVRTVQLGAGAGRGTVVLPEVGDEVLVAFGQGSFQQPFVLGGLYNGQDQPDKEWSEHVGSTDGAIERRAFVSRTGMLVEFVETPGEERLTLSTHGGRQKVSLVQKGKAGIEIVSEGPVTVTAKDKVDVTTATGDVTVKGRNVTVEAASALALKGATVSVEGRATADLRGASVKVDASATAELSGSATTTIRGGLVRIN</sequence>
<comment type="caution">
    <text evidence="2">The sequence shown here is derived from an EMBL/GenBank/DDBJ whole genome shotgun (WGS) entry which is preliminary data.</text>
</comment>
<dbReference type="Gene3D" id="2.40.50.230">
    <property type="entry name" value="Gp5 N-terminal domain"/>
    <property type="match status" value="1"/>
</dbReference>
<feature type="domain" description="Gp5/Type VI secretion system Vgr protein OB-fold" evidence="1">
    <location>
        <begin position="383"/>
        <end position="456"/>
    </location>
</feature>
<dbReference type="InterPro" id="IPR037026">
    <property type="entry name" value="Vgr_OB-fold_dom_sf"/>
</dbReference>
<name>A0A6N8GLY8_9MICC</name>